<name>A0A2M9CPT7_9CELL</name>
<sequence length="139" mass="15517">MDARGAYPGDFTGRVTPEYAPDLDGNADPGEVVWTWVPYEDDPSQGKDRPVLIVGHDGAWLLALMLTSKDHDLDAAQEARWGRYWLDIGAGPWDRQGRPSEVRLDRVIRVDATQVRREGAVMPRGTFDAVVRGIQQHGH</sequence>
<evidence type="ECO:0000313" key="2">
    <source>
        <dbReference type="EMBL" id="PJJ73917.1"/>
    </source>
</evidence>
<evidence type="ECO:0000256" key="1">
    <source>
        <dbReference type="SAM" id="MobiDB-lite"/>
    </source>
</evidence>
<comment type="caution">
    <text evidence="2">The sequence shown here is derived from an EMBL/GenBank/DDBJ whole genome shotgun (WGS) entry which is preliminary data.</text>
</comment>
<organism evidence="2 3">
    <name type="scientific">Sediminihabitans luteus</name>
    <dbReference type="NCBI Taxonomy" id="1138585"/>
    <lineage>
        <taxon>Bacteria</taxon>
        <taxon>Bacillati</taxon>
        <taxon>Actinomycetota</taxon>
        <taxon>Actinomycetes</taxon>
        <taxon>Micrococcales</taxon>
        <taxon>Cellulomonadaceae</taxon>
        <taxon>Sediminihabitans</taxon>
    </lineage>
</organism>
<evidence type="ECO:0000313" key="3">
    <source>
        <dbReference type="Proteomes" id="UP000231693"/>
    </source>
</evidence>
<proteinExistence type="predicted"/>
<protein>
    <submittedName>
        <fullName evidence="2">PemK-like, MazF-like toxin of type II toxin-antitoxin system</fullName>
    </submittedName>
</protein>
<reference evidence="2 3" key="1">
    <citation type="submission" date="2017-11" db="EMBL/GenBank/DDBJ databases">
        <title>Genomic Encyclopedia of Archaeal and Bacterial Type Strains, Phase II (KMG-II): From Individual Species to Whole Genera.</title>
        <authorList>
            <person name="Goeker M."/>
        </authorList>
    </citation>
    <scope>NUCLEOTIDE SEQUENCE [LARGE SCALE GENOMIC DNA]</scope>
    <source>
        <strain evidence="2 3">DSM 25478</strain>
    </source>
</reference>
<feature type="region of interest" description="Disordered" evidence="1">
    <location>
        <begin position="1"/>
        <end position="24"/>
    </location>
</feature>
<dbReference type="Proteomes" id="UP000231693">
    <property type="component" value="Unassembled WGS sequence"/>
</dbReference>
<accession>A0A2M9CPT7</accession>
<dbReference type="InterPro" id="IPR003477">
    <property type="entry name" value="PemK-like"/>
</dbReference>
<dbReference type="Pfam" id="PF02452">
    <property type="entry name" value="PemK_toxin"/>
    <property type="match status" value="1"/>
</dbReference>
<dbReference type="AlphaFoldDB" id="A0A2M9CPT7"/>
<keyword evidence="3" id="KW-1185">Reference proteome</keyword>
<gene>
    <name evidence="2" type="ORF">CLV28_1401</name>
</gene>
<dbReference type="EMBL" id="PGFE01000002">
    <property type="protein sequence ID" value="PJJ73917.1"/>
    <property type="molecule type" value="Genomic_DNA"/>
</dbReference>
<dbReference type="GO" id="GO:0003677">
    <property type="term" value="F:DNA binding"/>
    <property type="evidence" value="ECO:0007669"/>
    <property type="project" value="InterPro"/>
</dbReference>
<dbReference type="SUPFAM" id="SSF50118">
    <property type="entry name" value="Cell growth inhibitor/plasmid maintenance toxic component"/>
    <property type="match status" value="1"/>
</dbReference>